<dbReference type="Proteomes" id="UP000692954">
    <property type="component" value="Unassembled WGS sequence"/>
</dbReference>
<evidence type="ECO:0000313" key="1">
    <source>
        <dbReference type="EMBL" id="CAD8128839.1"/>
    </source>
</evidence>
<sequence>MHFDSKNKTDRLLVPQIINQQFIPYNFTYKIVDLNDENNQIKALEESKCVINFDVVIIRKQEVLFNTISQDYNLHQMIIIFDLDNSAYNYLQLEIT</sequence>
<gene>
    <name evidence="1" type="ORF">PSON_ATCC_30995.1.T1980011</name>
</gene>
<dbReference type="AlphaFoldDB" id="A0A8S1RP90"/>
<name>A0A8S1RP90_9CILI</name>
<accession>A0A8S1RP90</accession>
<proteinExistence type="predicted"/>
<comment type="caution">
    <text evidence="1">The sequence shown here is derived from an EMBL/GenBank/DDBJ whole genome shotgun (WGS) entry which is preliminary data.</text>
</comment>
<protein>
    <submittedName>
        <fullName evidence="1">Uncharacterized protein</fullName>
    </submittedName>
</protein>
<evidence type="ECO:0000313" key="2">
    <source>
        <dbReference type="Proteomes" id="UP000692954"/>
    </source>
</evidence>
<dbReference type="EMBL" id="CAJJDN010000198">
    <property type="protein sequence ID" value="CAD8128839.1"/>
    <property type="molecule type" value="Genomic_DNA"/>
</dbReference>
<organism evidence="1 2">
    <name type="scientific">Paramecium sonneborni</name>
    <dbReference type="NCBI Taxonomy" id="65129"/>
    <lineage>
        <taxon>Eukaryota</taxon>
        <taxon>Sar</taxon>
        <taxon>Alveolata</taxon>
        <taxon>Ciliophora</taxon>
        <taxon>Intramacronucleata</taxon>
        <taxon>Oligohymenophorea</taxon>
        <taxon>Peniculida</taxon>
        <taxon>Parameciidae</taxon>
        <taxon>Paramecium</taxon>
    </lineage>
</organism>
<keyword evidence="2" id="KW-1185">Reference proteome</keyword>
<reference evidence="1" key="1">
    <citation type="submission" date="2021-01" db="EMBL/GenBank/DDBJ databases">
        <authorList>
            <consortium name="Genoscope - CEA"/>
            <person name="William W."/>
        </authorList>
    </citation>
    <scope>NUCLEOTIDE SEQUENCE</scope>
</reference>